<dbReference type="RefSeq" id="WP_043058460.1">
    <property type="nucleotide sequence ID" value="NZ_LXEY01000021.1"/>
</dbReference>
<evidence type="ECO:0008006" key="3">
    <source>
        <dbReference type="Google" id="ProtNLM"/>
    </source>
</evidence>
<proteinExistence type="predicted"/>
<dbReference type="EMBL" id="LXEY01000021">
    <property type="protein sequence ID" value="OAV59985.1"/>
    <property type="molecule type" value="Genomic_DNA"/>
</dbReference>
<dbReference type="Proteomes" id="UP000078292">
    <property type="component" value="Unassembled WGS sequence"/>
</dbReference>
<dbReference type="OrthoDB" id="4925074at2"/>
<protein>
    <recommendedName>
        <fullName evidence="3">PEGA domain-containing protein</fullName>
    </recommendedName>
</protein>
<sequence>MSKPIKQYWPIAATLGLIAVIVLALLRPWSTPKTELTFELSPTQVDIAIDSQDYGSVASGEMLEVELSGDVIVEASREGFTPESLPLTVDPGEAQTVYFGLVPETPEAEELVDEQDSVVDEQVITEEYHDRAEGMFDKHPILSDLPQEDQYYGAYQGIPEGDAHDFAIHLHLYVGHEAQGREDFEVWMDDAGYSTSNYQIIEDIKDEDPPVIPDDGPSYTALQDMNPGDISMPTADNKGLGVDALALHFAEVSTTWDTAEDVHHTDGLIRAKPLMTHDLADSIEMPHRPTPSQSWWTAYEHEAKSYVWLHDYSSQHYRDNSTVEMQVCWAWVADEMEPVVDGPRTLEATVDTTGSDNIISDFFYEDPDDFVDSSASPCIPEDAS</sequence>
<comment type="caution">
    <text evidence="1">The sequence shown here is derived from an EMBL/GenBank/DDBJ whole genome shotgun (WGS) entry which is preliminary data.</text>
</comment>
<evidence type="ECO:0000313" key="1">
    <source>
        <dbReference type="EMBL" id="OAV59985.1"/>
    </source>
</evidence>
<evidence type="ECO:0000313" key="2">
    <source>
        <dbReference type="Proteomes" id="UP000078292"/>
    </source>
</evidence>
<dbReference type="AlphaFoldDB" id="A0A1B7LXU1"/>
<organism evidence="1 2">
    <name type="scientific">Enteractinococcus helveticum</name>
    <dbReference type="NCBI Taxonomy" id="1837282"/>
    <lineage>
        <taxon>Bacteria</taxon>
        <taxon>Bacillati</taxon>
        <taxon>Actinomycetota</taxon>
        <taxon>Actinomycetes</taxon>
        <taxon>Micrococcales</taxon>
        <taxon>Micrococcaceae</taxon>
    </lineage>
</organism>
<gene>
    <name evidence="1" type="ORF">A6F49_14715</name>
</gene>
<name>A0A1B7LXU1_9MICC</name>
<reference evidence="1 2" key="1">
    <citation type="submission" date="2016-04" db="EMBL/GenBank/DDBJ databases">
        <title>First whole genome shotgun sequence of the bacterium Enteractinococcus sp. strain UASWS1574.</title>
        <authorList>
            <person name="Crovadore J."/>
            <person name="Chablais R."/>
            <person name="Lefort F."/>
        </authorList>
    </citation>
    <scope>NUCLEOTIDE SEQUENCE [LARGE SCALE GENOMIC DNA]</scope>
    <source>
        <strain evidence="1 2">UASWS1574</strain>
    </source>
</reference>
<keyword evidence="2" id="KW-1185">Reference proteome</keyword>
<accession>A0A1B7LXU1</accession>